<evidence type="ECO:0000256" key="1">
    <source>
        <dbReference type="ARBA" id="ARBA00009437"/>
    </source>
</evidence>
<dbReference type="PANTHER" id="PTHR30126:SF40">
    <property type="entry name" value="HTH-TYPE TRANSCRIPTIONAL REGULATOR GLTR"/>
    <property type="match status" value="1"/>
</dbReference>
<protein>
    <submittedName>
        <fullName evidence="6">Transcriptional regulator</fullName>
    </submittedName>
</protein>
<organism evidence="6 7">
    <name type="scientific">Clostridium innocuum</name>
    <dbReference type="NCBI Taxonomy" id="1522"/>
    <lineage>
        <taxon>Bacteria</taxon>
        <taxon>Bacillati</taxon>
        <taxon>Bacillota</taxon>
        <taxon>Clostridia</taxon>
        <taxon>Eubacteriales</taxon>
        <taxon>Clostridiaceae</taxon>
        <taxon>Clostridium</taxon>
    </lineage>
</organism>
<dbReference type="FunFam" id="1.10.10.10:FF:000001">
    <property type="entry name" value="LysR family transcriptional regulator"/>
    <property type="match status" value="1"/>
</dbReference>
<comment type="caution">
    <text evidence="6">The sequence shown here is derived from an EMBL/GenBank/DDBJ whole genome shotgun (WGS) entry which is preliminary data.</text>
</comment>
<dbReference type="PANTHER" id="PTHR30126">
    <property type="entry name" value="HTH-TYPE TRANSCRIPTIONAL REGULATOR"/>
    <property type="match status" value="1"/>
</dbReference>
<evidence type="ECO:0000313" key="6">
    <source>
        <dbReference type="EMBL" id="KGJ52277.1"/>
    </source>
</evidence>
<proteinExistence type="inferred from homology"/>
<dbReference type="Pfam" id="PF00126">
    <property type="entry name" value="HTH_1"/>
    <property type="match status" value="1"/>
</dbReference>
<evidence type="ECO:0000256" key="3">
    <source>
        <dbReference type="ARBA" id="ARBA00023125"/>
    </source>
</evidence>
<dbReference type="Proteomes" id="UP000030008">
    <property type="component" value="Unassembled WGS sequence"/>
</dbReference>
<dbReference type="InterPro" id="IPR000847">
    <property type="entry name" value="LysR_HTH_N"/>
</dbReference>
<keyword evidence="3" id="KW-0238">DNA-binding</keyword>
<reference evidence="6 7" key="1">
    <citation type="submission" date="2014-08" db="EMBL/GenBank/DDBJ databases">
        <title>Clostridium innocuum, an unnegligible vancomycin-resistant pathogen causing extra-intestinal infections.</title>
        <authorList>
            <person name="Feng Y."/>
            <person name="Chiu C.-H."/>
        </authorList>
    </citation>
    <scope>NUCLEOTIDE SEQUENCE [LARGE SCALE GENOMIC DNA]</scope>
    <source>
        <strain evidence="6 7">AN88</strain>
    </source>
</reference>
<evidence type="ECO:0000313" key="7">
    <source>
        <dbReference type="Proteomes" id="UP000030008"/>
    </source>
</evidence>
<sequence>MKNQQLRYFVEVVDSGSINKASEKLFVSQPSLSRSIQSLEEEMGKELIIRSNHGVTLTPTGRLMYYYAQSILSQFQVLERLKDVSEEKLYSKLTVSVDSVFLRDDLILQFYKHMKSATTEIHMVETTAEQVLANVSEMKSEIGITILNDYQLSIYRKMADAKEIELNILGKGPLYVHINEKNLDELVEEKDARDFLDFTLIHLPYDFFSNLNMSLTMDGVQLSSFKKTITMSNYHAIINMLNHTDAFMLGNKWQIEELKHSHIHSMRIRNCDIQKYFVIIRRKREVLSEAGKVFLNIIHETYADM</sequence>
<dbReference type="EMBL" id="JQIF01000076">
    <property type="protein sequence ID" value="KGJ52277.1"/>
    <property type="molecule type" value="Genomic_DNA"/>
</dbReference>
<accession>A0A099I4U9</accession>
<dbReference type="SUPFAM" id="SSF53850">
    <property type="entry name" value="Periplasmic binding protein-like II"/>
    <property type="match status" value="1"/>
</dbReference>
<dbReference type="AlphaFoldDB" id="A0A099I4U9"/>
<dbReference type="RefSeq" id="WP_044906572.1">
    <property type="nucleotide sequence ID" value="NZ_JAHOLM010000035.1"/>
</dbReference>
<dbReference type="GO" id="GO:0000976">
    <property type="term" value="F:transcription cis-regulatory region binding"/>
    <property type="evidence" value="ECO:0007669"/>
    <property type="project" value="TreeGrafter"/>
</dbReference>
<dbReference type="PRINTS" id="PR00039">
    <property type="entry name" value="HTHLYSR"/>
</dbReference>
<dbReference type="PROSITE" id="PS50931">
    <property type="entry name" value="HTH_LYSR"/>
    <property type="match status" value="1"/>
</dbReference>
<feature type="domain" description="HTH lysR-type" evidence="5">
    <location>
        <begin position="1"/>
        <end position="58"/>
    </location>
</feature>
<gene>
    <name evidence="6" type="ORF">CIAN88_15835</name>
</gene>
<evidence type="ECO:0000256" key="4">
    <source>
        <dbReference type="ARBA" id="ARBA00023163"/>
    </source>
</evidence>
<comment type="similarity">
    <text evidence="1">Belongs to the LysR transcriptional regulatory family.</text>
</comment>
<dbReference type="InterPro" id="IPR036390">
    <property type="entry name" value="WH_DNA-bd_sf"/>
</dbReference>
<dbReference type="Gene3D" id="1.10.10.10">
    <property type="entry name" value="Winged helix-like DNA-binding domain superfamily/Winged helix DNA-binding domain"/>
    <property type="match status" value="1"/>
</dbReference>
<dbReference type="GO" id="GO:0003700">
    <property type="term" value="F:DNA-binding transcription factor activity"/>
    <property type="evidence" value="ECO:0007669"/>
    <property type="project" value="InterPro"/>
</dbReference>
<evidence type="ECO:0000259" key="5">
    <source>
        <dbReference type="PROSITE" id="PS50931"/>
    </source>
</evidence>
<keyword evidence="2" id="KW-0805">Transcription regulation</keyword>
<keyword evidence="4" id="KW-0804">Transcription</keyword>
<dbReference type="InterPro" id="IPR036388">
    <property type="entry name" value="WH-like_DNA-bd_sf"/>
</dbReference>
<dbReference type="SUPFAM" id="SSF46785">
    <property type="entry name" value="Winged helix' DNA-binding domain"/>
    <property type="match status" value="1"/>
</dbReference>
<name>A0A099I4U9_CLOIN</name>
<evidence type="ECO:0000256" key="2">
    <source>
        <dbReference type="ARBA" id="ARBA00023015"/>
    </source>
</evidence>